<reference evidence="3" key="2">
    <citation type="submission" date="2025-05" db="UniProtKB">
        <authorList>
            <consortium name="Ensembl"/>
        </authorList>
    </citation>
    <scope>IDENTIFICATION</scope>
</reference>
<dbReference type="FunFam" id="2.10.25.10:FF:000055">
    <property type="entry name" value="alpha-tectorin isoform X1"/>
    <property type="match status" value="1"/>
</dbReference>
<dbReference type="CDD" id="cd19941">
    <property type="entry name" value="TIL"/>
    <property type="match status" value="1"/>
</dbReference>
<dbReference type="Pfam" id="PF01826">
    <property type="entry name" value="TIL"/>
    <property type="match status" value="1"/>
</dbReference>
<dbReference type="InterPro" id="IPR002919">
    <property type="entry name" value="TIL_dom"/>
</dbReference>
<dbReference type="Ensembl" id="ENSEEET00000056417.1">
    <property type="protein sequence ID" value="ENSEEEP00000053931.1"/>
    <property type="gene ID" value="ENSEEEG00000026199.1"/>
</dbReference>
<dbReference type="InterPro" id="IPR036084">
    <property type="entry name" value="Ser_inhib-like_sf"/>
</dbReference>
<dbReference type="Ensembl" id="ENSEEET00000061950.1">
    <property type="protein sequence ID" value="ENSEEEP00000064142.1"/>
    <property type="gene ID" value="ENSEEEG00000027867.1"/>
</dbReference>
<keyword evidence="1" id="KW-1015">Disulfide bond</keyword>
<dbReference type="Ensembl" id="ENSEEET00000058015.1">
    <property type="protein sequence ID" value="ENSEEEP00000061452.1"/>
    <property type="gene ID" value="ENSEEEG00000024983.1"/>
</dbReference>
<dbReference type="Ensembl" id="ENSEEET00000056054.1">
    <property type="protein sequence ID" value="ENSEEEP00000061987.1"/>
    <property type="gene ID" value="ENSEEEG00000027932.1"/>
</dbReference>
<proteinExistence type="predicted"/>
<dbReference type="Ensembl" id="ENSEEET00000061082.1">
    <property type="protein sequence ID" value="ENSEEEP00000060538.1"/>
    <property type="gene ID" value="ENSEEEG00000025263.1"/>
</dbReference>
<dbReference type="PANTHER" id="PTHR46160">
    <property type="entry name" value="ALPHA-TECTORIN-RELATED"/>
    <property type="match status" value="1"/>
</dbReference>
<dbReference type="GeneTree" id="ENSGT00940000156850"/>
<dbReference type="SUPFAM" id="SSF57567">
    <property type="entry name" value="Serine protease inhibitors"/>
    <property type="match status" value="1"/>
</dbReference>
<evidence type="ECO:0000313" key="4">
    <source>
        <dbReference type="Proteomes" id="UP000314983"/>
    </source>
</evidence>
<dbReference type="Ensembl" id="ENSEEET00000063904.1">
    <property type="protein sequence ID" value="ENSEEEP00000053037.1"/>
    <property type="gene ID" value="ENSEEEG00000026569.1"/>
</dbReference>
<evidence type="ECO:0000256" key="1">
    <source>
        <dbReference type="ARBA" id="ARBA00023157"/>
    </source>
</evidence>
<feature type="domain" description="TIL" evidence="2">
    <location>
        <begin position="20"/>
        <end position="73"/>
    </location>
</feature>
<sequence length="100" mass="10601">ANSTTVRGSFIRENTYTLVCPPNSHYSMCVSSCPETCVGVSGPPGCGEKCVEGCECNPGFVLSNNKCVPLKDCGCVDTIGSYHPVSVSRTSVIQKKLEVH</sequence>
<dbReference type="Proteomes" id="UP000314983">
    <property type="component" value="Chromosome 19"/>
</dbReference>
<protein>
    <recommendedName>
        <fullName evidence="2">TIL domain-containing protein</fullName>
    </recommendedName>
</protein>
<dbReference type="AlphaFoldDB" id="A0AAY5EZ23"/>
<evidence type="ECO:0000259" key="2">
    <source>
        <dbReference type="Pfam" id="PF01826"/>
    </source>
</evidence>
<dbReference type="InterPro" id="IPR052749">
    <property type="entry name" value="Alpha-tectorin"/>
</dbReference>
<organism evidence="3 4">
    <name type="scientific">Electrophorus electricus</name>
    <name type="common">Electric eel</name>
    <name type="synonym">Gymnotus electricus</name>
    <dbReference type="NCBI Taxonomy" id="8005"/>
    <lineage>
        <taxon>Eukaryota</taxon>
        <taxon>Metazoa</taxon>
        <taxon>Chordata</taxon>
        <taxon>Craniata</taxon>
        <taxon>Vertebrata</taxon>
        <taxon>Euteleostomi</taxon>
        <taxon>Actinopterygii</taxon>
        <taxon>Neopterygii</taxon>
        <taxon>Teleostei</taxon>
        <taxon>Ostariophysi</taxon>
        <taxon>Gymnotiformes</taxon>
        <taxon>Gymnotoidei</taxon>
        <taxon>Gymnotidae</taxon>
        <taxon>Electrophorus</taxon>
    </lineage>
</organism>
<name>A0AAY5EZ23_ELEEL</name>
<reference evidence="3 4" key="1">
    <citation type="submission" date="2020-05" db="EMBL/GenBank/DDBJ databases">
        <title>Electrophorus electricus (electric eel) genome, fEleEle1, primary haplotype.</title>
        <authorList>
            <person name="Myers G."/>
            <person name="Meyer A."/>
            <person name="Fedrigo O."/>
            <person name="Formenti G."/>
            <person name="Rhie A."/>
            <person name="Tracey A."/>
            <person name="Sims Y."/>
            <person name="Jarvis E.D."/>
        </authorList>
    </citation>
    <scope>NUCLEOTIDE SEQUENCE [LARGE SCALE GENOMIC DNA]</scope>
</reference>
<dbReference type="Gene3D" id="2.10.25.10">
    <property type="entry name" value="Laminin"/>
    <property type="match status" value="1"/>
</dbReference>
<accession>A0AAY5EZ23</accession>
<keyword evidence="4" id="KW-1185">Reference proteome</keyword>
<evidence type="ECO:0000313" key="3">
    <source>
        <dbReference type="Ensembl" id="ENSEEEP00000061987.1"/>
    </source>
</evidence>
<dbReference type="PANTHER" id="PTHR46160:SF9">
    <property type="entry name" value="PROTEIN PRY2-RELATED"/>
    <property type="match status" value="1"/>
</dbReference>